<evidence type="ECO:0000259" key="5">
    <source>
        <dbReference type="PROSITE" id="PS50966"/>
    </source>
</evidence>
<protein>
    <submittedName>
        <fullName evidence="6">SWIM-type domain-containing protein</fullName>
    </submittedName>
</protein>
<proteinExistence type="predicted"/>
<dbReference type="PROSITE" id="PS50966">
    <property type="entry name" value="ZF_SWIM"/>
    <property type="match status" value="1"/>
</dbReference>
<reference evidence="6" key="1">
    <citation type="submission" date="2023-02" db="EMBL/GenBank/DDBJ databases">
        <title>Genome of toxic invasive species Heracleum sosnowskyi carries increased number of genes despite the absence of recent whole-genome duplications.</title>
        <authorList>
            <person name="Schelkunov M."/>
            <person name="Shtratnikova V."/>
            <person name="Makarenko M."/>
            <person name="Klepikova A."/>
            <person name="Omelchenko D."/>
            <person name="Novikova G."/>
            <person name="Obukhova E."/>
            <person name="Bogdanov V."/>
            <person name="Penin A."/>
            <person name="Logacheva M."/>
        </authorList>
    </citation>
    <scope>NUCLEOTIDE SEQUENCE</scope>
    <source>
        <strain evidence="6">Hsosn_3</strain>
        <tissue evidence="6">Leaf</tissue>
    </source>
</reference>
<dbReference type="GO" id="GO:0008270">
    <property type="term" value="F:zinc ion binding"/>
    <property type="evidence" value="ECO:0007669"/>
    <property type="project" value="UniProtKB-KW"/>
</dbReference>
<sequence length="209" mass="24185">MLESLRALVQKWSWTNRKIANDTSTKLTNKYEKILKNNYFYSANMTVNSSNDSVFEVCNVDKKSIVNLAAKSCTCNRFQMDQLSCAHAIAVLKKVNHDPYEYCSSYYTKEAMIAAYTELVYRIGKKDTWKVPKVIKARKMYSQKGRVGIGRPKKRRRKGAWEANMTIQQFTYGKCNQAGHNKRTCKNPPSKKKLSYLQIMLQILHCLVD</sequence>
<evidence type="ECO:0000313" key="6">
    <source>
        <dbReference type="EMBL" id="KAK1402914.1"/>
    </source>
</evidence>
<evidence type="ECO:0000313" key="7">
    <source>
        <dbReference type="Proteomes" id="UP001237642"/>
    </source>
</evidence>
<accession>A0AAD8JG92</accession>
<name>A0AAD8JG92_9APIA</name>
<evidence type="ECO:0000256" key="4">
    <source>
        <dbReference type="PROSITE-ProRule" id="PRU00325"/>
    </source>
</evidence>
<keyword evidence="7" id="KW-1185">Reference proteome</keyword>
<dbReference type="AlphaFoldDB" id="A0AAD8JG92"/>
<dbReference type="PANTHER" id="PTHR31973:SF113">
    <property type="entry name" value="PROTEIN FAR1-RELATED SEQUENCE 5-LIKE"/>
    <property type="match status" value="1"/>
</dbReference>
<evidence type="ECO:0000256" key="3">
    <source>
        <dbReference type="ARBA" id="ARBA00022833"/>
    </source>
</evidence>
<dbReference type="SMART" id="SM00575">
    <property type="entry name" value="ZnF_PMZ"/>
    <property type="match status" value="1"/>
</dbReference>
<dbReference type="Pfam" id="PF04434">
    <property type="entry name" value="SWIM"/>
    <property type="match status" value="1"/>
</dbReference>
<evidence type="ECO:0000256" key="1">
    <source>
        <dbReference type="ARBA" id="ARBA00022723"/>
    </source>
</evidence>
<dbReference type="PANTHER" id="PTHR31973">
    <property type="entry name" value="POLYPROTEIN, PUTATIVE-RELATED"/>
    <property type="match status" value="1"/>
</dbReference>
<keyword evidence="3" id="KW-0862">Zinc</keyword>
<comment type="caution">
    <text evidence="6">The sequence shown here is derived from an EMBL/GenBank/DDBJ whole genome shotgun (WGS) entry which is preliminary data.</text>
</comment>
<dbReference type="Proteomes" id="UP001237642">
    <property type="component" value="Unassembled WGS sequence"/>
</dbReference>
<feature type="domain" description="SWIM-type" evidence="5">
    <location>
        <begin position="64"/>
        <end position="96"/>
    </location>
</feature>
<reference evidence="6" key="2">
    <citation type="submission" date="2023-05" db="EMBL/GenBank/DDBJ databases">
        <authorList>
            <person name="Schelkunov M.I."/>
        </authorList>
    </citation>
    <scope>NUCLEOTIDE SEQUENCE</scope>
    <source>
        <strain evidence="6">Hsosn_3</strain>
        <tissue evidence="6">Leaf</tissue>
    </source>
</reference>
<dbReference type="InterPro" id="IPR006564">
    <property type="entry name" value="Znf_PMZ"/>
</dbReference>
<dbReference type="EMBL" id="JAUIZM010000001">
    <property type="protein sequence ID" value="KAK1402914.1"/>
    <property type="molecule type" value="Genomic_DNA"/>
</dbReference>
<organism evidence="6 7">
    <name type="scientific">Heracleum sosnowskyi</name>
    <dbReference type="NCBI Taxonomy" id="360622"/>
    <lineage>
        <taxon>Eukaryota</taxon>
        <taxon>Viridiplantae</taxon>
        <taxon>Streptophyta</taxon>
        <taxon>Embryophyta</taxon>
        <taxon>Tracheophyta</taxon>
        <taxon>Spermatophyta</taxon>
        <taxon>Magnoliopsida</taxon>
        <taxon>eudicotyledons</taxon>
        <taxon>Gunneridae</taxon>
        <taxon>Pentapetalae</taxon>
        <taxon>asterids</taxon>
        <taxon>campanulids</taxon>
        <taxon>Apiales</taxon>
        <taxon>Apiaceae</taxon>
        <taxon>Apioideae</taxon>
        <taxon>apioid superclade</taxon>
        <taxon>Tordylieae</taxon>
        <taxon>Tordyliinae</taxon>
        <taxon>Heracleum</taxon>
    </lineage>
</organism>
<keyword evidence="1" id="KW-0479">Metal-binding</keyword>
<gene>
    <name evidence="6" type="ORF">POM88_002519</name>
</gene>
<keyword evidence="2 4" id="KW-0863">Zinc-finger</keyword>
<dbReference type="InterPro" id="IPR007527">
    <property type="entry name" value="Znf_SWIM"/>
</dbReference>
<evidence type="ECO:0000256" key="2">
    <source>
        <dbReference type="ARBA" id="ARBA00022771"/>
    </source>
</evidence>